<evidence type="ECO:0000256" key="11">
    <source>
        <dbReference type="SAM" id="MobiDB-lite"/>
    </source>
</evidence>
<dbReference type="GO" id="GO:0060294">
    <property type="term" value="P:cilium movement involved in cell motility"/>
    <property type="evidence" value="ECO:0007669"/>
    <property type="project" value="InterPro"/>
</dbReference>
<comment type="similarity">
    <text evidence="9">Belongs to the flagellar radial spoke RSP9 family.</text>
</comment>
<evidence type="ECO:0000313" key="12">
    <source>
        <dbReference type="EMBL" id="TNV77140.1"/>
    </source>
</evidence>
<dbReference type="PANTHER" id="PTHR22069">
    <property type="entry name" value="MITOCHONDRIAL RIBOSOMAL PROTEIN S18"/>
    <property type="match status" value="1"/>
</dbReference>
<dbReference type="PANTHER" id="PTHR22069:SF0">
    <property type="entry name" value="RADIAL SPOKE HEAD PROTEIN 9 HOMOLOG"/>
    <property type="match status" value="1"/>
</dbReference>
<evidence type="ECO:0000256" key="9">
    <source>
        <dbReference type="ARBA" id="ARBA00038319"/>
    </source>
</evidence>
<keyword evidence="3" id="KW-0970">Cilium biogenesis/degradation</keyword>
<evidence type="ECO:0000256" key="5">
    <source>
        <dbReference type="ARBA" id="ARBA00023069"/>
    </source>
</evidence>
<comment type="caution">
    <text evidence="12">The sequence shown here is derived from an EMBL/GenBank/DDBJ whole genome shotgun (WGS) entry which is preliminary data.</text>
</comment>
<dbReference type="GO" id="GO:0001534">
    <property type="term" value="C:radial spoke"/>
    <property type="evidence" value="ECO:0007669"/>
    <property type="project" value="InterPro"/>
</dbReference>
<dbReference type="Proteomes" id="UP000785679">
    <property type="component" value="Unassembled WGS sequence"/>
</dbReference>
<evidence type="ECO:0000256" key="3">
    <source>
        <dbReference type="ARBA" id="ARBA00022794"/>
    </source>
</evidence>
<organism evidence="12 13">
    <name type="scientific">Halteria grandinella</name>
    <dbReference type="NCBI Taxonomy" id="5974"/>
    <lineage>
        <taxon>Eukaryota</taxon>
        <taxon>Sar</taxon>
        <taxon>Alveolata</taxon>
        <taxon>Ciliophora</taxon>
        <taxon>Intramacronucleata</taxon>
        <taxon>Spirotrichea</taxon>
        <taxon>Stichotrichia</taxon>
        <taxon>Sporadotrichida</taxon>
        <taxon>Halteriidae</taxon>
        <taxon>Halteria</taxon>
    </lineage>
</organism>
<dbReference type="InterPro" id="IPR055316">
    <property type="entry name" value="RSP9"/>
</dbReference>
<evidence type="ECO:0000256" key="1">
    <source>
        <dbReference type="ARBA" id="ARBA00004611"/>
    </source>
</evidence>
<evidence type="ECO:0000256" key="6">
    <source>
        <dbReference type="ARBA" id="ARBA00023212"/>
    </source>
</evidence>
<dbReference type="InterPro" id="IPR006802">
    <property type="entry name" value="Radial_spoke"/>
</dbReference>
<keyword evidence="7" id="KW-0966">Cell projection</keyword>
<keyword evidence="6" id="KW-0206">Cytoskeleton</keyword>
<dbReference type="EMBL" id="RRYP01012397">
    <property type="protein sequence ID" value="TNV77140.1"/>
    <property type="molecule type" value="Genomic_DNA"/>
</dbReference>
<gene>
    <name evidence="12" type="ORF">FGO68_gene7144</name>
</gene>
<reference evidence="12" key="1">
    <citation type="submission" date="2019-06" db="EMBL/GenBank/DDBJ databases">
        <authorList>
            <person name="Zheng W."/>
        </authorList>
    </citation>
    <scope>NUCLEOTIDE SEQUENCE</scope>
    <source>
        <strain evidence="12">QDHG01</strain>
    </source>
</reference>
<protein>
    <recommendedName>
        <fullName evidence="10">Radial spoke head protein 9 homolog</fullName>
    </recommendedName>
</protein>
<evidence type="ECO:0000256" key="2">
    <source>
        <dbReference type="ARBA" id="ARBA00022490"/>
    </source>
</evidence>
<dbReference type="OrthoDB" id="10258956at2759"/>
<keyword evidence="5" id="KW-0969">Cilium</keyword>
<dbReference type="AlphaFoldDB" id="A0A8J8NN37"/>
<keyword evidence="4" id="KW-0282">Flagellum</keyword>
<comment type="subcellular location">
    <subcellularLocation>
        <location evidence="8">Cell projection</location>
        <location evidence="8">Kinocilium</location>
    </subcellularLocation>
    <subcellularLocation>
        <location evidence="1">Cytoplasm</location>
        <location evidence="1">Cytoskeleton</location>
        <location evidence="1">Flagellum axoneme</location>
    </subcellularLocation>
</comment>
<keyword evidence="13" id="KW-1185">Reference proteome</keyword>
<dbReference type="GO" id="GO:0044458">
    <property type="term" value="P:motile cilium assembly"/>
    <property type="evidence" value="ECO:0007669"/>
    <property type="project" value="TreeGrafter"/>
</dbReference>
<evidence type="ECO:0000256" key="10">
    <source>
        <dbReference type="ARBA" id="ARBA00041080"/>
    </source>
</evidence>
<sequence length="315" mass="35705">MDILDIHSELKHFRSNGVTLNLDERVNLEMALMKLQVSSKAEELHLWGKVTGLYADYYIAVAYAFSGMYEFPVKKFFWALSKGELEFQEMPELNDQHKVAVNSGNHAYFEGNPKKKLVSVTKTGEEGAEAEAAPEKEAADEEGAEGGAKAKDNLSDISEEEEIRVIPKDLSELDRLAYVVFAIENDCTLAPLGAFKMTPTHQVRRNEAFRGLPPQSAESLQLRSYLHFRNVQTQEYRDQLDQPGAPFNAGFLEPIEHDFPRGQWTVQAADQDDVVNVRSLQWPGFVFYHKRGTKKFGNLYIGDGLKNDELHFMIQ</sequence>
<accession>A0A8J8NN37</accession>
<feature type="region of interest" description="Disordered" evidence="11">
    <location>
        <begin position="120"/>
        <end position="158"/>
    </location>
</feature>
<name>A0A8J8NN37_HALGN</name>
<evidence type="ECO:0000256" key="7">
    <source>
        <dbReference type="ARBA" id="ARBA00023273"/>
    </source>
</evidence>
<evidence type="ECO:0000313" key="13">
    <source>
        <dbReference type="Proteomes" id="UP000785679"/>
    </source>
</evidence>
<proteinExistence type="inferred from homology"/>
<keyword evidence="2" id="KW-0963">Cytoplasm</keyword>
<dbReference type="Pfam" id="PF04712">
    <property type="entry name" value="Radial_spoke"/>
    <property type="match status" value="1"/>
</dbReference>
<evidence type="ECO:0000256" key="8">
    <source>
        <dbReference type="ARBA" id="ARBA00037822"/>
    </source>
</evidence>
<evidence type="ECO:0000256" key="4">
    <source>
        <dbReference type="ARBA" id="ARBA00022846"/>
    </source>
</evidence>
<dbReference type="GO" id="GO:0035082">
    <property type="term" value="P:axoneme assembly"/>
    <property type="evidence" value="ECO:0007669"/>
    <property type="project" value="InterPro"/>
</dbReference>